<dbReference type="InterPro" id="IPR027463">
    <property type="entry name" value="AcrB_DN_DC_subdom"/>
</dbReference>
<dbReference type="Proteomes" id="UP001157733">
    <property type="component" value="Chromosome"/>
</dbReference>
<evidence type="ECO:0000256" key="1">
    <source>
        <dbReference type="ARBA" id="ARBA00004651"/>
    </source>
</evidence>
<feature type="transmembrane region" description="Helical" evidence="9">
    <location>
        <begin position="1002"/>
        <end position="1028"/>
    </location>
</feature>
<dbReference type="PANTHER" id="PTHR32063">
    <property type="match status" value="1"/>
</dbReference>
<evidence type="ECO:0000256" key="5">
    <source>
        <dbReference type="ARBA" id="ARBA00022692"/>
    </source>
</evidence>
<keyword evidence="7 9" id="KW-0472">Membrane</keyword>
<keyword evidence="3" id="KW-0813">Transport</keyword>
<dbReference type="Gene3D" id="3.30.70.1430">
    <property type="entry name" value="Multidrug efflux transporter AcrB pore domain"/>
    <property type="match status" value="2"/>
</dbReference>
<dbReference type="SUPFAM" id="SSF82866">
    <property type="entry name" value="Multidrug efflux transporter AcrB transmembrane domain"/>
    <property type="match status" value="2"/>
</dbReference>
<dbReference type="Gene3D" id="3.30.70.1440">
    <property type="entry name" value="Multidrug efflux transporter AcrB pore domain"/>
    <property type="match status" value="1"/>
</dbReference>
<dbReference type="Pfam" id="PF00873">
    <property type="entry name" value="ACR_tran"/>
    <property type="match status" value="1"/>
</dbReference>
<evidence type="ECO:0000256" key="2">
    <source>
        <dbReference type="ARBA" id="ARBA00010942"/>
    </source>
</evidence>
<proteinExistence type="inferred from homology"/>
<keyword evidence="11" id="KW-1185">Reference proteome</keyword>
<organism evidence="10 11">
    <name type="scientific">Nitrospina watsonii</name>
    <dbReference type="NCBI Taxonomy" id="1323948"/>
    <lineage>
        <taxon>Bacteria</taxon>
        <taxon>Pseudomonadati</taxon>
        <taxon>Nitrospinota/Tectimicrobiota group</taxon>
        <taxon>Nitrospinota</taxon>
        <taxon>Nitrospinia</taxon>
        <taxon>Nitrospinales</taxon>
        <taxon>Nitrospinaceae</taxon>
        <taxon>Nitrospina</taxon>
    </lineage>
</organism>
<sequence length="1065" mass="117908">MLKRIIGASLKNRFLVLLGALAVFGWGVYSMKTINLDAIPDLSDVQVIVFTEFPGQAPQTVEDQITYPLTTTMLSVPFAKVVRGYSYFGLSFVYIIFEDGTDLYWARSRVLEQLNFVSKKLPQGITPSLGPDATGVGWVYQYALVDRTGQHDLSELRSIQDWFLRYELQTVPGVSEVASIGGYVKQYQVEVDPNKLKAYNIPLTKIKNAIQRSNNDVGGRLLEMSETEYMVRGLGYIKNIEDIEHIPLGVDAKGTPILVRDVGRVTLGPDLRRGLAELNGEGETVGGIIVQRFGENALGVIHRVKHKLDQLKKGLPDGVEIIEVYDRSKLIQRAIANLKEKLIEESAAVALISIFFLLHLRSSLVAIITIPMGILMAFIVMKYQGLNANIMSLGGIAIAIGAMIDGAIVMIENAHKHLERDRGKKDHWQIIYEAASEVGPALFYSLLIITVSFLPVFTLEAQEGRLFSPLAFTKTYSMAAAAILAVTLVPVIMGYFIRGYILPEKKNPITWLLTNLFRPVLWLALRMKTVVILAALLIVLVTLIPLKKLGSEFMPPLNEGDILYMPTTLPGISITKAKQLLQQTDKIIKQFPEVKNVFGKIGRAETATDPAPLSMIETTITLKPKAAWRPGVTTKSLIDEMDAALQFPGLTNTWTMPIKTRIDMLSTGIKTPVGIKISGDNLKTLQKLGQQVESMARNIPGTASVYAERVIGGNYFDFVIDRKQAARYGLTVGDVQDVIQTAIGGMNITNTIEGLERYPVNLRYSRELRDNISQLQRVLIPTPRGEHIPMAQVAQIEIKKGPPVIKTENARLNAWIYVDIKDIDVGTYVERAKQIIGEQVDLPAGYNLMWSGQYEYMERAKKRLQLIVPVTLLMIFVLLYLNFRNVTESLVVMLSLPFALVGGIWYLYSLNYELSVAVAVGFIALAGVAAEIGVLVLVYIDQAYKQRQREGAIKSKTDIRDAVLEGTSERIRPIIMTVVSTVGGLLPIMIGSGTGSDVMKRIAAPMVGGMISATILTLIVVPTLYNLILEIRFKLYKPPIPESSNNEEGARKDADRVGLNPPQSH</sequence>
<keyword evidence="5 9" id="KW-0812">Transmembrane</keyword>
<evidence type="ECO:0000256" key="3">
    <source>
        <dbReference type="ARBA" id="ARBA00022448"/>
    </source>
</evidence>
<dbReference type="SUPFAM" id="SSF82714">
    <property type="entry name" value="Multidrug efflux transporter AcrB TolC docking domain, DN and DC subdomains"/>
    <property type="match status" value="2"/>
</dbReference>
<dbReference type="InterPro" id="IPR001036">
    <property type="entry name" value="Acrflvin-R"/>
</dbReference>
<feature type="transmembrane region" description="Helical" evidence="9">
    <location>
        <begin position="431"/>
        <end position="456"/>
    </location>
</feature>
<feature type="transmembrane region" description="Helical" evidence="9">
    <location>
        <begin position="864"/>
        <end position="883"/>
    </location>
</feature>
<dbReference type="PANTHER" id="PTHR32063:SF19">
    <property type="entry name" value="CATION EFFLUX SYSTEM PROTEIN CUSA"/>
    <property type="match status" value="1"/>
</dbReference>
<keyword evidence="4" id="KW-1003">Cell membrane</keyword>
<evidence type="ECO:0000256" key="4">
    <source>
        <dbReference type="ARBA" id="ARBA00022475"/>
    </source>
</evidence>
<feature type="transmembrane region" description="Helical" evidence="9">
    <location>
        <begin position="914"/>
        <end position="940"/>
    </location>
</feature>
<accession>A0ABM9HDW2</accession>
<feature type="region of interest" description="Disordered" evidence="8">
    <location>
        <begin position="1041"/>
        <end position="1065"/>
    </location>
</feature>
<dbReference type="PRINTS" id="PR00702">
    <property type="entry name" value="ACRIFLAVINRP"/>
</dbReference>
<keyword evidence="6 9" id="KW-1133">Transmembrane helix</keyword>
<feature type="transmembrane region" description="Helical" evidence="9">
    <location>
        <begin position="974"/>
        <end position="990"/>
    </location>
</feature>
<dbReference type="Gene3D" id="3.30.70.1320">
    <property type="entry name" value="Multidrug efflux transporter AcrB pore domain like"/>
    <property type="match status" value="1"/>
</dbReference>
<dbReference type="Gene3D" id="3.30.2090.10">
    <property type="entry name" value="Multidrug efflux transporter AcrB TolC docking domain, DN and DC subdomains"/>
    <property type="match status" value="2"/>
</dbReference>
<dbReference type="EMBL" id="OX336137">
    <property type="protein sequence ID" value="CAI2718282.1"/>
    <property type="molecule type" value="Genomic_DNA"/>
</dbReference>
<gene>
    <name evidence="10" type="primary">cusA</name>
    <name evidence="10" type="ORF">NSPWAT_1423</name>
</gene>
<feature type="transmembrane region" description="Helical" evidence="9">
    <location>
        <begin position="890"/>
        <end position="908"/>
    </location>
</feature>
<evidence type="ECO:0000313" key="10">
    <source>
        <dbReference type="EMBL" id="CAI2718282.1"/>
    </source>
</evidence>
<evidence type="ECO:0000313" key="11">
    <source>
        <dbReference type="Proteomes" id="UP001157733"/>
    </source>
</evidence>
<dbReference type="SUPFAM" id="SSF82693">
    <property type="entry name" value="Multidrug efflux transporter AcrB pore domain, PN1, PN2, PC1 and PC2 subdomains"/>
    <property type="match status" value="2"/>
</dbReference>
<reference evidence="10 11" key="1">
    <citation type="submission" date="2022-09" db="EMBL/GenBank/DDBJ databases">
        <authorList>
            <person name="Kop L."/>
        </authorList>
    </citation>
    <scope>NUCLEOTIDE SEQUENCE [LARGE SCALE GENOMIC DNA]</scope>
    <source>
        <strain evidence="10 11">347</strain>
    </source>
</reference>
<evidence type="ECO:0000256" key="7">
    <source>
        <dbReference type="ARBA" id="ARBA00023136"/>
    </source>
</evidence>
<dbReference type="RefSeq" id="WP_282011187.1">
    <property type="nucleotide sequence ID" value="NZ_OX336137.1"/>
</dbReference>
<protein>
    <submittedName>
        <fullName evidence="10">Copper/silver export system RND permease</fullName>
    </submittedName>
</protein>
<dbReference type="InterPro" id="IPR004763">
    <property type="entry name" value="CusA-like"/>
</dbReference>
<feature type="transmembrane region" description="Helical" evidence="9">
    <location>
        <begin position="390"/>
        <end position="411"/>
    </location>
</feature>
<name>A0ABM9HDW2_9BACT</name>
<evidence type="ECO:0000256" key="8">
    <source>
        <dbReference type="SAM" id="MobiDB-lite"/>
    </source>
</evidence>
<comment type="similarity">
    <text evidence="2">Belongs to the resistance-nodulation-cell division (RND) (TC 2.A.6) family.</text>
</comment>
<feature type="transmembrane region" description="Helical" evidence="9">
    <location>
        <begin position="365"/>
        <end position="384"/>
    </location>
</feature>
<dbReference type="Gene3D" id="1.20.1640.10">
    <property type="entry name" value="Multidrug efflux transporter AcrB transmembrane domain"/>
    <property type="match status" value="2"/>
</dbReference>
<evidence type="ECO:0000256" key="6">
    <source>
        <dbReference type="ARBA" id="ARBA00022989"/>
    </source>
</evidence>
<comment type="subcellular location">
    <subcellularLocation>
        <location evidence="1">Cell membrane</location>
        <topology evidence="1">Multi-pass membrane protein</topology>
    </subcellularLocation>
</comment>
<feature type="transmembrane region" description="Helical" evidence="9">
    <location>
        <begin position="525"/>
        <end position="546"/>
    </location>
</feature>
<evidence type="ECO:0000256" key="9">
    <source>
        <dbReference type="SAM" id="Phobius"/>
    </source>
</evidence>
<dbReference type="NCBIfam" id="TIGR00914">
    <property type="entry name" value="2A0601"/>
    <property type="match status" value="1"/>
</dbReference>
<feature type="transmembrane region" description="Helical" evidence="9">
    <location>
        <begin position="476"/>
        <end position="497"/>
    </location>
</feature>